<name>A0AAE4K5T4_9BURK</name>
<dbReference type="AlphaFoldDB" id="A0AAE4K5T4"/>
<feature type="transmembrane region" description="Helical" evidence="1">
    <location>
        <begin position="6"/>
        <end position="28"/>
    </location>
</feature>
<evidence type="ECO:0000256" key="1">
    <source>
        <dbReference type="SAM" id="Phobius"/>
    </source>
</evidence>
<keyword evidence="1" id="KW-1133">Transmembrane helix</keyword>
<comment type="caution">
    <text evidence="2">The sequence shown here is derived from an EMBL/GenBank/DDBJ whole genome shotgun (WGS) entry which is preliminary data.</text>
</comment>
<protein>
    <submittedName>
        <fullName evidence="2">Uncharacterized protein</fullName>
    </submittedName>
</protein>
<dbReference type="RefSeq" id="WP_084319887.1">
    <property type="nucleotide sequence ID" value="NZ_JAVLSM010000013.1"/>
</dbReference>
<evidence type="ECO:0000313" key="2">
    <source>
        <dbReference type="EMBL" id="MDT0337305.1"/>
    </source>
</evidence>
<reference evidence="2" key="1">
    <citation type="submission" date="2023-02" db="EMBL/GenBank/DDBJ databases">
        <title>Description of Herbaspirillum huttiense subsp. nephrolepsisexaltata and Herbaspirillum huttiense subsp. lycopersicon.</title>
        <authorList>
            <person name="Poudel M."/>
            <person name="Sharma A."/>
            <person name="Goss E."/>
            <person name="Tapia J.H."/>
            <person name="Harmon C.M."/>
            <person name="Jones J.B."/>
        </authorList>
    </citation>
    <scope>NUCLEOTIDE SEQUENCE</scope>
    <source>
        <strain evidence="2">NC40101</strain>
    </source>
</reference>
<dbReference type="EMBL" id="JAVRAA010000004">
    <property type="protein sequence ID" value="MDT0337305.1"/>
    <property type="molecule type" value="Genomic_DNA"/>
</dbReference>
<accession>A0AAE4K5T4</accession>
<gene>
    <name evidence="2" type="ORF">RJN63_10735</name>
</gene>
<feature type="transmembrane region" description="Helical" evidence="1">
    <location>
        <begin position="49"/>
        <end position="72"/>
    </location>
</feature>
<organism evidence="2">
    <name type="scientific">Herbaspirillum huttiense subsp. nephrolepidis</name>
    <dbReference type="NCBI Taxonomy" id="3075126"/>
    <lineage>
        <taxon>Bacteria</taxon>
        <taxon>Pseudomonadati</taxon>
        <taxon>Pseudomonadota</taxon>
        <taxon>Betaproteobacteria</taxon>
        <taxon>Burkholderiales</taxon>
        <taxon>Oxalobacteraceae</taxon>
        <taxon>Herbaspirillum</taxon>
    </lineage>
</organism>
<keyword evidence="1" id="KW-0812">Transmembrane</keyword>
<keyword evidence="1" id="KW-0472">Membrane</keyword>
<sequence>MVDIMDWVPIVFIIFKVAVLGIGMFYAIKWHYDQGKKGKQAERNAVLRASGKVAALFVISLLVLGVATFFISRMMGLELSFS</sequence>
<proteinExistence type="predicted"/>